<accession>A0ACA9SXP3</accession>
<dbReference type="EMBL" id="CAJVQC010178095">
    <property type="protein sequence ID" value="CAG8851784.1"/>
    <property type="molecule type" value="Genomic_DNA"/>
</dbReference>
<proteinExistence type="predicted"/>
<gene>
    <name evidence="1" type="ORF">RPERSI_LOCUS36735</name>
</gene>
<evidence type="ECO:0000313" key="2">
    <source>
        <dbReference type="Proteomes" id="UP000789920"/>
    </source>
</evidence>
<feature type="non-terminal residue" evidence="1">
    <location>
        <position position="1"/>
    </location>
</feature>
<evidence type="ECO:0000313" key="1">
    <source>
        <dbReference type="EMBL" id="CAG8851784.1"/>
    </source>
</evidence>
<reference evidence="1" key="1">
    <citation type="submission" date="2021-06" db="EMBL/GenBank/DDBJ databases">
        <authorList>
            <person name="Kallberg Y."/>
            <person name="Tangrot J."/>
            <person name="Rosling A."/>
        </authorList>
    </citation>
    <scope>NUCLEOTIDE SEQUENCE</scope>
    <source>
        <strain evidence="1">MA461A</strain>
    </source>
</reference>
<sequence>VRPCKSIFNGSTVSIPGIAFYDAGLSWRQCKKNIEFRTFEI</sequence>
<dbReference type="Proteomes" id="UP000789920">
    <property type="component" value="Unassembled WGS sequence"/>
</dbReference>
<organism evidence="1 2">
    <name type="scientific">Racocetra persica</name>
    <dbReference type="NCBI Taxonomy" id="160502"/>
    <lineage>
        <taxon>Eukaryota</taxon>
        <taxon>Fungi</taxon>
        <taxon>Fungi incertae sedis</taxon>
        <taxon>Mucoromycota</taxon>
        <taxon>Glomeromycotina</taxon>
        <taxon>Glomeromycetes</taxon>
        <taxon>Diversisporales</taxon>
        <taxon>Gigasporaceae</taxon>
        <taxon>Racocetra</taxon>
    </lineage>
</organism>
<keyword evidence="2" id="KW-1185">Reference proteome</keyword>
<comment type="caution">
    <text evidence="1">The sequence shown here is derived from an EMBL/GenBank/DDBJ whole genome shotgun (WGS) entry which is preliminary data.</text>
</comment>
<protein>
    <submittedName>
        <fullName evidence="1">9747_t:CDS:1</fullName>
    </submittedName>
</protein>
<name>A0ACA9SXP3_9GLOM</name>